<sequence length="249" mass="28343">MALPALFLGASSTLHAGQTQMDVHVLNDLNSPVFPKIRLVNRSVFSGIGYLYAEYQTDMGGPWLSTYPYPFPGDLFVWTAAGPALVPVNVWYPGQGQWARIGWHMVLGEKYDLLMWPGQNGMLMPIHYWQHQRRGPSRKMVPIAEGQAKRRTDLKLENKTSFQRHREIYQVNMKRAASLKVDEPYGRSARTLIQTASYLLGPRVLLVSWDKSNYNGRRVHSGINPAIQTRKYCHRETMGKAKDDNRGLA</sequence>
<evidence type="ECO:0000313" key="2">
    <source>
        <dbReference type="Proteomes" id="UP001175226"/>
    </source>
</evidence>
<organism evidence="1 2">
    <name type="scientific">Armillaria borealis</name>
    <dbReference type="NCBI Taxonomy" id="47425"/>
    <lineage>
        <taxon>Eukaryota</taxon>
        <taxon>Fungi</taxon>
        <taxon>Dikarya</taxon>
        <taxon>Basidiomycota</taxon>
        <taxon>Agaricomycotina</taxon>
        <taxon>Agaricomycetes</taxon>
        <taxon>Agaricomycetidae</taxon>
        <taxon>Agaricales</taxon>
        <taxon>Marasmiineae</taxon>
        <taxon>Physalacriaceae</taxon>
        <taxon>Armillaria</taxon>
    </lineage>
</organism>
<dbReference type="Proteomes" id="UP001175226">
    <property type="component" value="Unassembled WGS sequence"/>
</dbReference>
<proteinExistence type="predicted"/>
<protein>
    <submittedName>
        <fullName evidence="1">Uncharacterized protein</fullName>
    </submittedName>
</protein>
<name>A0AA39IU44_9AGAR</name>
<evidence type="ECO:0000313" key="1">
    <source>
        <dbReference type="EMBL" id="KAK0429761.1"/>
    </source>
</evidence>
<reference evidence="1" key="1">
    <citation type="submission" date="2023-06" db="EMBL/GenBank/DDBJ databases">
        <authorList>
            <consortium name="Lawrence Berkeley National Laboratory"/>
            <person name="Ahrendt S."/>
            <person name="Sahu N."/>
            <person name="Indic B."/>
            <person name="Wong-Bajracharya J."/>
            <person name="Merenyi Z."/>
            <person name="Ke H.-M."/>
            <person name="Monk M."/>
            <person name="Kocsube S."/>
            <person name="Drula E."/>
            <person name="Lipzen A."/>
            <person name="Balint B."/>
            <person name="Henrissat B."/>
            <person name="Andreopoulos B."/>
            <person name="Martin F.M."/>
            <person name="Harder C.B."/>
            <person name="Rigling D."/>
            <person name="Ford K.L."/>
            <person name="Foster G.D."/>
            <person name="Pangilinan J."/>
            <person name="Papanicolaou A."/>
            <person name="Barry K."/>
            <person name="LaButti K."/>
            <person name="Viragh M."/>
            <person name="Koriabine M."/>
            <person name="Yan M."/>
            <person name="Riley R."/>
            <person name="Champramary S."/>
            <person name="Plett K.L."/>
            <person name="Tsai I.J."/>
            <person name="Slot J."/>
            <person name="Sipos G."/>
            <person name="Plett J."/>
            <person name="Nagy L.G."/>
            <person name="Grigoriev I.V."/>
        </authorList>
    </citation>
    <scope>NUCLEOTIDE SEQUENCE</scope>
    <source>
        <strain evidence="1">FPL87.14</strain>
    </source>
</reference>
<gene>
    <name evidence="1" type="ORF">EV421DRAFT_1745135</name>
</gene>
<accession>A0AA39IU44</accession>
<comment type="caution">
    <text evidence="1">The sequence shown here is derived from an EMBL/GenBank/DDBJ whole genome shotgun (WGS) entry which is preliminary data.</text>
</comment>
<dbReference type="AlphaFoldDB" id="A0AA39IU44"/>
<dbReference type="EMBL" id="JAUEPT010000213">
    <property type="protein sequence ID" value="KAK0429761.1"/>
    <property type="molecule type" value="Genomic_DNA"/>
</dbReference>
<keyword evidence="2" id="KW-1185">Reference proteome</keyword>